<feature type="domain" description="C2H2-type" evidence="9">
    <location>
        <begin position="156"/>
        <end position="183"/>
    </location>
</feature>
<organism evidence="10 11">
    <name type="scientific">Gadus morhua</name>
    <name type="common">Atlantic cod</name>
    <dbReference type="NCBI Taxonomy" id="8049"/>
    <lineage>
        <taxon>Eukaryota</taxon>
        <taxon>Metazoa</taxon>
        <taxon>Chordata</taxon>
        <taxon>Craniata</taxon>
        <taxon>Vertebrata</taxon>
        <taxon>Euteleostomi</taxon>
        <taxon>Actinopterygii</taxon>
        <taxon>Neopterygii</taxon>
        <taxon>Teleostei</taxon>
        <taxon>Neoteleostei</taxon>
        <taxon>Acanthomorphata</taxon>
        <taxon>Zeiogadaria</taxon>
        <taxon>Gadariae</taxon>
        <taxon>Gadiformes</taxon>
        <taxon>Gadoidei</taxon>
        <taxon>Gadidae</taxon>
        <taxon>Gadus</taxon>
    </lineage>
</organism>
<accession>A0A8C5BWS6</accession>
<dbReference type="PROSITE" id="PS50157">
    <property type="entry name" value="ZINC_FINGER_C2H2_2"/>
    <property type="match status" value="5"/>
</dbReference>
<feature type="domain" description="C2H2-type" evidence="9">
    <location>
        <begin position="100"/>
        <end position="127"/>
    </location>
</feature>
<dbReference type="PROSITE" id="PS00028">
    <property type="entry name" value="ZINC_FINGER_C2H2_1"/>
    <property type="match status" value="3"/>
</dbReference>
<protein>
    <recommendedName>
        <fullName evidence="9">C2H2-type domain-containing protein</fullName>
    </recommendedName>
</protein>
<sequence>VRDFERHLLAVCVGLPVILCKINLSFIKEEPQDGFSGPEDIQRNPAEEIEEADRLFWSLLSENNPERRSSPYRSQSERRWAEPPPAFASAGPQPAPARRHICPVCNKGHARNSKLVIHMRVHTGEKPFACPQCGNRFSQSGALTAHMKGHTGERPHGCTVCGKSFVNKCNLTKHVQVHSAYKPYGCTVCGKRFNFKQALKVHKCPQASGLQVTCGACGRGFSRKATLAVHVRHHCPGSEYVSSSQTGLGFSAQDQWKVSFLLFFSTPSAAGS</sequence>
<evidence type="ECO:0000256" key="4">
    <source>
        <dbReference type="ARBA" id="ARBA00022771"/>
    </source>
</evidence>
<name>A0A8C5BWS6_GADMO</name>
<dbReference type="Gene3D" id="3.30.160.60">
    <property type="entry name" value="Classic Zinc Finger"/>
    <property type="match status" value="4"/>
</dbReference>
<reference evidence="10" key="2">
    <citation type="submission" date="2025-09" db="UniProtKB">
        <authorList>
            <consortium name="Ensembl"/>
        </authorList>
    </citation>
    <scope>IDENTIFICATION</scope>
</reference>
<dbReference type="PANTHER" id="PTHR16515:SF66">
    <property type="entry name" value="C2H2-TYPE DOMAIN-CONTAINING PROTEIN"/>
    <property type="match status" value="1"/>
</dbReference>
<evidence type="ECO:0000256" key="8">
    <source>
        <dbReference type="SAM" id="MobiDB-lite"/>
    </source>
</evidence>
<dbReference type="Ensembl" id="ENSGMOT00000049054.1">
    <property type="protein sequence ID" value="ENSGMOP00000052154.1"/>
    <property type="gene ID" value="ENSGMOG00000032554.1"/>
</dbReference>
<feature type="domain" description="C2H2-type" evidence="9">
    <location>
        <begin position="128"/>
        <end position="155"/>
    </location>
</feature>
<evidence type="ECO:0000256" key="6">
    <source>
        <dbReference type="ARBA" id="ARBA00023242"/>
    </source>
</evidence>
<dbReference type="GO" id="GO:0008270">
    <property type="term" value="F:zinc ion binding"/>
    <property type="evidence" value="ECO:0007669"/>
    <property type="project" value="UniProtKB-KW"/>
</dbReference>
<dbReference type="InterPro" id="IPR036236">
    <property type="entry name" value="Znf_C2H2_sf"/>
</dbReference>
<dbReference type="SMART" id="SM00355">
    <property type="entry name" value="ZnF_C2H2"/>
    <property type="match status" value="5"/>
</dbReference>
<dbReference type="AlphaFoldDB" id="A0A8C5BWS6"/>
<evidence type="ECO:0000256" key="5">
    <source>
        <dbReference type="ARBA" id="ARBA00022833"/>
    </source>
</evidence>
<dbReference type="PANTHER" id="PTHR16515">
    <property type="entry name" value="PR DOMAIN ZINC FINGER PROTEIN"/>
    <property type="match status" value="1"/>
</dbReference>
<keyword evidence="4 7" id="KW-0863">Zinc-finger</keyword>
<evidence type="ECO:0000256" key="3">
    <source>
        <dbReference type="ARBA" id="ARBA00022737"/>
    </source>
</evidence>
<evidence type="ECO:0000313" key="11">
    <source>
        <dbReference type="Proteomes" id="UP000694546"/>
    </source>
</evidence>
<dbReference type="InterPro" id="IPR013087">
    <property type="entry name" value="Znf_C2H2_type"/>
</dbReference>
<keyword evidence="3" id="KW-0677">Repeat</keyword>
<evidence type="ECO:0000256" key="7">
    <source>
        <dbReference type="PROSITE-ProRule" id="PRU00042"/>
    </source>
</evidence>
<dbReference type="Pfam" id="PF13912">
    <property type="entry name" value="zf-C2H2_6"/>
    <property type="match status" value="1"/>
</dbReference>
<feature type="region of interest" description="Disordered" evidence="8">
    <location>
        <begin position="64"/>
        <end position="96"/>
    </location>
</feature>
<keyword evidence="5" id="KW-0862">Zinc</keyword>
<feature type="domain" description="C2H2-type" evidence="9">
    <location>
        <begin position="212"/>
        <end position="234"/>
    </location>
</feature>
<keyword evidence="6" id="KW-0539">Nucleus</keyword>
<evidence type="ECO:0000313" key="10">
    <source>
        <dbReference type="Ensembl" id="ENSGMOP00000052154.1"/>
    </source>
</evidence>
<dbReference type="SUPFAM" id="SSF57667">
    <property type="entry name" value="beta-beta-alpha zinc fingers"/>
    <property type="match status" value="3"/>
</dbReference>
<proteinExistence type="predicted"/>
<evidence type="ECO:0000256" key="1">
    <source>
        <dbReference type="ARBA" id="ARBA00004123"/>
    </source>
</evidence>
<dbReference type="Pfam" id="PF00096">
    <property type="entry name" value="zf-C2H2"/>
    <property type="match status" value="4"/>
</dbReference>
<dbReference type="InterPro" id="IPR050331">
    <property type="entry name" value="Zinc_finger"/>
</dbReference>
<feature type="domain" description="C2H2-type" evidence="9">
    <location>
        <begin position="184"/>
        <end position="203"/>
    </location>
</feature>
<feature type="compositionally biased region" description="Basic and acidic residues" evidence="8">
    <location>
        <begin position="64"/>
        <end position="81"/>
    </location>
</feature>
<dbReference type="GO" id="GO:1990837">
    <property type="term" value="F:sequence-specific double-stranded DNA binding"/>
    <property type="evidence" value="ECO:0007669"/>
    <property type="project" value="UniProtKB-ARBA"/>
</dbReference>
<keyword evidence="11" id="KW-1185">Reference proteome</keyword>
<evidence type="ECO:0000259" key="9">
    <source>
        <dbReference type="PROSITE" id="PS50157"/>
    </source>
</evidence>
<dbReference type="Proteomes" id="UP000694546">
    <property type="component" value="Chromosome 8"/>
</dbReference>
<evidence type="ECO:0000256" key="2">
    <source>
        <dbReference type="ARBA" id="ARBA00022723"/>
    </source>
</evidence>
<dbReference type="OMA" id="QSERRWA"/>
<keyword evidence="2" id="KW-0479">Metal-binding</keyword>
<dbReference type="GO" id="GO:0010468">
    <property type="term" value="P:regulation of gene expression"/>
    <property type="evidence" value="ECO:0007669"/>
    <property type="project" value="TreeGrafter"/>
</dbReference>
<dbReference type="GO" id="GO:0005634">
    <property type="term" value="C:nucleus"/>
    <property type="evidence" value="ECO:0007669"/>
    <property type="project" value="UniProtKB-SubCell"/>
</dbReference>
<dbReference type="GeneTree" id="ENSGT01150000286958"/>
<comment type="subcellular location">
    <subcellularLocation>
        <location evidence="1">Nucleus</location>
    </subcellularLocation>
</comment>
<reference evidence="10" key="1">
    <citation type="submission" date="2025-08" db="UniProtKB">
        <authorList>
            <consortium name="Ensembl"/>
        </authorList>
    </citation>
    <scope>IDENTIFICATION</scope>
</reference>